<organism evidence="1 2">
    <name type="scientific">Keguizhuia sedimenti</name>
    <dbReference type="NCBI Taxonomy" id="3064264"/>
    <lineage>
        <taxon>Bacteria</taxon>
        <taxon>Pseudomonadati</taxon>
        <taxon>Pseudomonadota</taxon>
        <taxon>Betaproteobacteria</taxon>
        <taxon>Burkholderiales</taxon>
        <taxon>Oxalobacteraceae</taxon>
        <taxon>Keguizhuia</taxon>
    </lineage>
</organism>
<dbReference type="InterPro" id="IPR008840">
    <property type="entry name" value="Sipho_Gp157"/>
</dbReference>
<dbReference type="EMBL" id="JAUYVH010000014">
    <property type="protein sequence ID" value="MDQ9171991.1"/>
    <property type="molecule type" value="Genomic_DNA"/>
</dbReference>
<dbReference type="RefSeq" id="WP_338437975.1">
    <property type="nucleotide sequence ID" value="NZ_JAUYVH010000014.1"/>
</dbReference>
<evidence type="ECO:0000313" key="2">
    <source>
        <dbReference type="Proteomes" id="UP001225596"/>
    </source>
</evidence>
<dbReference type="Proteomes" id="UP001225596">
    <property type="component" value="Unassembled WGS sequence"/>
</dbReference>
<reference evidence="1 2" key="1">
    <citation type="submission" date="2023-08" db="EMBL/GenBank/DDBJ databases">
        <title>Oxalobacteraceae gen .nov., isolated from river sludge outside the plant.</title>
        <authorList>
            <person name="Zhao S.Y."/>
        </authorList>
    </citation>
    <scope>NUCLEOTIDE SEQUENCE [LARGE SCALE GENOMIC DNA]</scope>
    <source>
        <strain evidence="1 2">R-40</strain>
    </source>
</reference>
<name>A0ABU1BU89_9BURK</name>
<gene>
    <name evidence="1" type="ORF">Q8A64_16370</name>
</gene>
<proteinExistence type="predicted"/>
<sequence>MNPVFEAFELAAQYRQLAEFLAERHDDQQVITDTLESLSGPFDEQLENLAKMVRNIEAAESGVAQTIVNLEQRQASLQRAAERGRRLILELMQTAHRERVNTALFSLALKKNPPQVVVDQPEALPEAYLTRHEAPPPTPNKKAIASAIRAGMEVPGAHCEQSIRLDIH</sequence>
<keyword evidence="2" id="KW-1185">Reference proteome</keyword>
<accession>A0ABU1BU89</accession>
<comment type="caution">
    <text evidence="1">The sequence shown here is derived from an EMBL/GenBank/DDBJ whole genome shotgun (WGS) entry which is preliminary data.</text>
</comment>
<dbReference type="Pfam" id="PF05565">
    <property type="entry name" value="Sipho_Gp157"/>
    <property type="match status" value="1"/>
</dbReference>
<evidence type="ECO:0000313" key="1">
    <source>
        <dbReference type="EMBL" id="MDQ9171991.1"/>
    </source>
</evidence>
<protein>
    <submittedName>
        <fullName evidence="1">Siphovirus Gp157 family protein</fullName>
    </submittedName>
</protein>